<protein>
    <recommendedName>
        <fullName evidence="2">Electron transfer flavoprotein small subunit</fullName>
    </recommendedName>
</protein>
<evidence type="ECO:0000313" key="5">
    <source>
        <dbReference type="EMBL" id="MBB6217573.1"/>
    </source>
</evidence>
<comment type="similarity">
    <text evidence="1">Belongs to the ETF beta-subunit/FixA family.</text>
</comment>
<proteinExistence type="inferred from homology"/>
<dbReference type="Pfam" id="PF01012">
    <property type="entry name" value="ETF"/>
    <property type="match status" value="1"/>
</dbReference>
<dbReference type="RefSeq" id="WP_184312070.1">
    <property type="nucleotide sequence ID" value="NZ_JACHEN010000025.1"/>
</dbReference>
<comment type="cofactor">
    <cofactor evidence="3">
        <name>AMP</name>
        <dbReference type="ChEBI" id="CHEBI:456215"/>
    </cofactor>
</comment>
<accession>A0A841KW21</accession>
<dbReference type="EMBL" id="JACHEN010000025">
    <property type="protein sequence ID" value="MBB6217573.1"/>
    <property type="molecule type" value="Genomic_DNA"/>
</dbReference>
<dbReference type="InterPro" id="IPR012255">
    <property type="entry name" value="ETF_b"/>
</dbReference>
<evidence type="ECO:0000256" key="1">
    <source>
        <dbReference type="ARBA" id="ARBA00007557"/>
    </source>
</evidence>
<sequence length="262" mass="28911">MKIIVCVKQVPDTNEVRIDPVKGTLIRDGVPSILNPDDKNALEEALKLKDQRDDVHVTVITMGPPQADEMLRECLAMGADEAVLLSDRAFAGADTWATSNTLAAAVRKISEYDIIFAGRQAIDGDTAQVGPQLAERLGIPQVSYVQNFEVQGDVIQVQRALEDGYEVIQVKKPVLLTAIKELNHPRYMSIGGIYDAYRSKEVKVWALSDIHVNKDDVGLEASPTQVKRSFTPEPKGKGIMLKGNTKEMVEQLVVNLKKKHVI</sequence>
<dbReference type="SUPFAM" id="SSF52402">
    <property type="entry name" value="Adenine nucleotide alpha hydrolases-like"/>
    <property type="match status" value="1"/>
</dbReference>
<dbReference type="AlphaFoldDB" id="A0A841KW21"/>
<dbReference type="CDD" id="cd01714">
    <property type="entry name" value="ETF_beta"/>
    <property type="match status" value="1"/>
</dbReference>
<dbReference type="SMART" id="SM00893">
    <property type="entry name" value="ETF"/>
    <property type="match status" value="1"/>
</dbReference>
<name>A0A841KW21_9FIRM</name>
<evidence type="ECO:0000256" key="3">
    <source>
        <dbReference type="ARBA" id="ARBA00049933"/>
    </source>
</evidence>
<dbReference type="InterPro" id="IPR014729">
    <property type="entry name" value="Rossmann-like_a/b/a_fold"/>
</dbReference>
<comment type="caution">
    <text evidence="5">The sequence shown here is derived from an EMBL/GenBank/DDBJ whole genome shotgun (WGS) entry which is preliminary data.</text>
</comment>
<dbReference type="PIRSF" id="PIRSF000090">
    <property type="entry name" value="Beta-ETF"/>
    <property type="match status" value="1"/>
</dbReference>
<dbReference type="InterPro" id="IPR014730">
    <property type="entry name" value="ETF_a/b_N"/>
</dbReference>
<dbReference type="InterPro" id="IPR033948">
    <property type="entry name" value="ETF_beta_N"/>
</dbReference>
<dbReference type="PANTHER" id="PTHR21294">
    <property type="entry name" value="ELECTRON TRANSFER FLAVOPROTEIN BETA-SUBUNIT"/>
    <property type="match status" value="1"/>
</dbReference>
<dbReference type="PANTHER" id="PTHR21294:SF17">
    <property type="entry name" value="PROTEIN FIXA"/>
    <property type="match status" value="1"/>
</dbReference>
<dbReference type="Gene3D" id="3.40.50.620">
    <property type="entry name" value="HUPs"/>
    <property type="match status" value="1"/>
</dbReference>
<organism evidence="5 6">
    <name type="scientific">Anaerosolibacter carboniphilus</name>
    <dbReference type="NCBI Taxonomy" id="1417629"/>
    <lineage>
        <taxon>Bacteria</taxon>
        <taxon>Bacillati</taxon>
        <taxon>Bacillota</taxon>
        <taxon>Clostridia</taxon>
        <taxon>Peptostreptococcales</taxon>
        <taxon>Thermotaleaceae</taxon>
        <taxon>Anaerosolibacter</taxon>
    </lineage>
</organism>
<reference evidence="5 6" key="1">
    <citation type="submission" date="2020-08" db="EMBL/GenBank/DDBJ databases">
        <title>Genomic Encyclopedia of Type Strains, Phase IV (KMG-IV): sequencing the most valuable type-strain genomes for metagenomic binning, comparative biology and taxonomic classification.</title>
        <authorList>
            <person name="Goeker M."/>
        </authorList>
    </citation>
    <scope>NUCLEOTIDE SEQUENCE [LARGE SCALE GENOMIC DNA]</scope>
    <source>
        <strain evidence="5 6">DSM 103526</strain>
    </source>
</reference>
<dbReference type="NCBIfam" id="NF040731">
    <property type="entry name" value="flavo_sub_EftB"/>
    <property type="match status" value="1"/>
</dbReference>
<evidence type="ECO:0000259" key="4">
    <source>
        <dbReference type="SMART" id="SM00893"/>
    </source>
</evidence>
<dbReference type="Proteomes" id="UP000579281">
    <property type="component" value="Unassembled WGS sequence"/>
</dbReference>
<evidence type="ECO:0000256" key="2">
    <source>
        <dbReference type="ARBA" id="ARBA00042002"/>
    </source>
</evidence>
<gene>
    <name evidence="5" type="ORF">HNQ80_003696</name>
</gene>
<feature type="domain" description="Electron transfer flavoprotein alpha/beta-subunit N-terminal" evidence="4">
    <location>
        <begin position="22"/>
        <end position="214"/>
    </location>
</feature>
<dbReference type="PROSITE" id="PS01065">
    <property type="entry name" value="ETF_BETA"/>
    <property type="match status" value="1"/>
</dbReference>
<dbReference type="InterPro" id="IPR000049">
    <property type="entry name" value="ET-Flavoprotein_bsu_CS"/>
</dbReference>
<evidence type="ECO:0000313" key="6">
    <source>
        <dbReference type="Proteomes" id="UP000579281"/>
    </source>
</evidence>
<keyword evidence="6" id="KW-1185">Reference proteome</keyword>
<dbReference type="GO" id="GO:0009055">
    <property type="term" value="F:electron transfer activity"/>
    <property type="evidence" value="ECO:0007669"/>
    <property type="project" value="InterPro"/>
</dbReference>